<protein>
    <submittedName>
        <fullName evidence="1">Uncharacterized protein</fullName>
    </submittedName>
</protein>
<proteinExistence type="predicted"/>
<accession>A0A0E0UTF7</accession>
<dbReference type="HOGENOM" id="CLU_1667249_0_0_9"/>
<gene>
    <name evidence="1" type="ordered locus">LMM7_0623</name>
</gene>
<name>A0A0E0UTF7_LISMM</name>
<dbReference type="KEGG" id="lmq:LMM7_0623"/>
<organism evidence="1 2">
    <name type="scientific">Listeria monocytogenes serotype 4a (strain M7)</name>
    <dbReference type="NCBI Taxonomy" id="1030009"/>
    <lineage>
        <taxon>Bacteria</taxon>
        <taxon>Bacillati</taxon>
        <taxon>Bacillota</taxon>
        <taxon>Bacilli</taxon>
        <taxon>Bacillales</taxon>
        <taxon>Listeriaceae</taxon>
        <taxon>Listeria</taxon>
    </lineage>
</organism>
<sequence>MSVKALTSKKTGAMWSHECVFGVIGSKIGDFIPVHSVNSSLQEGVFTQRDIATQLIATFSGLKMTEIEWRENPLADTSNDGKTRAKWLPEKEFDIVHLFSDVYIDVCQPDEITSDFFTVIEEQDGYERNWFMCTEQAKKLLKKMNFENISVGGNKILG</sequence>
<dbReference type="AlphaFoldDB" id="A0A0E0UTF7"/>
<evidence type="ECO:0000313" key="2">
    <source>
        <dbReference type="Proteomes" id="UP000000486"/>
    </source>
</evidence>
<reference evidence="1 2" key="1">
    <citation type="journal article" date="2011" name="J. Bacteriol.">
        <title>Genome sequence of the nonpathogenic Listeria monocytogenes serovar 4a strain M7.</title>
        <authorList>
            <person name="Chen J."/>
            <person name="Xia Y."/>
            <person name="Cheng C."/>
            <person name="Fang C."/>
            <person name="Shan Y."/>
            <person name="Jin G."/>
            <person name="Fang W."/>
        </authorList>
    </citation>
    <scope>NUCLEOTIDE SEQUENCE [LARGE SCALE GENOMIC DNA]</scope>
    <source>
        <strain evidence="1 2">M7</strain>
    </source>
</reference>
<dbReference type="RefSeq" id="WP_014598966.1">
    <property type="nucleotide sequence ID" value="NC_017537.1"/>
</dbReference>
<dbReference type="EMBL" id="CP002816">
    <property type="protein sequence ID" value="AEH91629.1"/>
    <property type="molecule type" value="Genomic_DNA"/>
</dbReference>
<dbReference type="PATRIC" id="fig|1030009.3.peg.614"/>
<evidence type="ECO:0000313" key="1">
    <source>
        <dbReference type="EMBL" id="AEH91629.1"/>
    </source>
</evidence>
<dbReference type="Proteomes" id="UP000000486">
    <property type="component" value="Chromosome"/>
</dbReference>